<keyword evidence="1" id="KW-1133">Transmembrane helix</keyword>
<feature type="transmembrane region" description="Helical" evidence="1">
    <location>
        <begin position="34"/>
        <end position="52"/>
    </location>
</feature>
<evidence type="ECO:0000313" key="2">
    <source>
        <dbReference type="EMBL" id="AUG86834.1"/>
    </source>
</evidence>
<organism evidence="2 3">
    <name type="scientific">Erwinia phage vB_EamM_Mortimer</name>
    <dbReference type="NCBI Taxonomy" id="2060129"/>
    <lineage>
        <taxon>Viruses</taxon>
        <taxon>Duplodnaviria</taxon>
        <taxon>Heunggongvirae</taxon>
        <taxon>Uroviricota</taxon>
        <taxon>Caudoviricetes</taxon>
        <taxon>Chimalliviridae</taxon>
        <taxon>Agricanvirus</taxon>
        <taxon>Agricanvirus ray</taxon>
    </lineage>
</organism>
<keyword evidence="1" id="KW-0812">Transmembrane</keyword>
<evidence type="ECO:0000313" key="3">
    <source>
        <dbReference type="Proteomes" id="UP000241578"/>
    </source>
</evidence>
<dbReference type="Proteomes" id="UP000241578">
    <property type="component" value="Segment"/>
</dbReference>
<dbReference type="EMBL" id="MG655270">
    <property type="protein sequence ID" value="AUG86834.1"/>
    <property type="molecule type" value="Genomic_DNA"/>
</dbReference>
<feature type="transmembrane region" description="Helical" evidence="1">
    <location>
        <begin position="64"/>
        <end position="90"/>
    </location>
</feature>
<evidence type="ECO:0008006" key="4">
    <source>
        <dbReference type="Google" id="ProtNLM"/>
    </source>
</evidence>
<protein>
    <recommendedName>
        <fullName evidence="4">Transmembrane protein</fullName>
    </recommendedName>
</protein>
<gene>
    <name evidence="2" type="ORF">MORTIMER_85</name>
</gene>
<name>A0A2H5BKN4_9CAUD</name>
<proteinExistence type="predicted"/>
<sequence length="94" mass="10572">MTKKQVPEWWNSILLPVGFMMIWAGYVIGGQFLSFWGCICVTLICGGVSYQHCMRSTKYRKNSVSWFICWNAYGIIACLGIGFMVAAIYLGGVK</sequence>
<keyword evidence="1" id="KW-0472">Membrane</keyword>
<feature type="transmembrane region" description="Helical" evidence="1">
    <location>
        <begin position="9"/>
        <end position="28"/>
    </location>
</feature>
<reference evidence="3" key="1">
    <citation type="submission" date="2017-12" db="EMBL/GenBank/DDBJ databases">
        <authorList>
            <person name="Sharrma R."/>
            <person name="Ferguson H.P."/>
            <person name="Berg J.A."/>
            <person name="Jensen G.L."/>
            <person name="Keele B.R."/>
            <person name="Ward M.E.H."/>
            <person name="Breakwell D.P."/>
            <person name="Hope S."/>
            <person name="Grose J.H."/>
        </authorList>
    </citation>
    <scope>NUCLEOTIDE SEQUENCE [LARGE SCALE GENOMIC DNA]</scope>
</reference>
<accession>A0A2H5BKN4</accession>
<evidence type="ECO:0000256" key="1">
    <source>
        <dbReference type="SAM" id="Phobius"/>
    </source>
</evidence>